<evidence type="ECO:0000313" key="2">
    <source>
        <dbReference type="EMBL" id="KAF6814833.1"/>
    </source>
</evidence>
<evidence type="ECO:0000313" key="3">
    <source>
        <dbReference type="Proteomes" id="UP000652219"/>
    </source>
</evidence>
<protein>
    <submittedName>
        <fullName evidence="2">Uncharacterized protein</fullName>
    </submittedName>
</protein>
<dbReference type="AlphaFoldDB" id="A0A8H6N0A7"/>
<comment type="caution">
    <text evidence="2">The sequence shown here is derived from an EMBL/GenBank/DDBJ whole genome shotgun (WGS) entry which is preliminary data.</text>
</comment>
<gene>
    <name evidence="2" type="ORF">CSOJ01_03844</name>
</gene>
<dbReference type="Proteomes" id="UP000652219">
    <property type="component" value="Unassembled WGS sequence"/>
</dbReference>
<organism evidence="2 3">
    <name type="scientific">Colletotrichum sojae</name>
    <dbReference type="NCBI Taxonomy" id="2175907"/>
    <lineage>
        <taxon>Eukaryota</taxon>
        <taxon>Fungi</taxon>
        <taxon>Dikarya</taxon>
        <taxon>Ascomycota</taxon>
        <taxon>Pezizomycotina</taxon>
        <taxon>Sordariomycetes</taxon>
        <taxon>Hypocreomycetidae</taxon>
        <taxon>Glomerellales</taxon>
        <taxon>Glomerellaceae</taxon>
        <taxon>Colletotrichum</taxon>
        <taxon>Colletotrichum orchidearum species complex</taxon>
    </lineage>
</organism>
<proteinExistence type="predicted"/>
<sequence length="75" mass="8402">MIRSAKLCVVNPPDPRIQDRAPKRPASHRCRPVLPAPHERNDQHANPFELAPSTTYQAPRLFLPRDTTPPSALEG</sequence>
<dbReference type="EMBL" id="WIGN01000040">
    <property type="protein sequence ID" value="KAF6814833.1"/>
    <property type="molecule type" value="Genomic_DNA"/>
</dbReference>
<reference evidence="2 3" key="1">
    <citation type="journal article" date="2020" name="Phytopathology">
        <title>Genome Sequence Resources of Colletotrichum truncatum, C. plurivorum, C. musicola, and C. sojae: Four Species Pathogenic to Soybean (Glycine max).</title>
        <authorList>
            <person name="Rogerio F."/>
            <person name="Boufleur T.R."/>
            <person name="Ciampi-Guillardi M."/>
            <person name="Sukno S.A."/>
            <person name="Thon M.R."/>
            <person name="Massola Junior N.S."/>
            <person name="Baroncelli R."/>
        </authorList>
    </citation>
    <scope>NUCLEOTIDE SEQUENCE [LARGE SCALE GENOMIC DNA]</scope>
    <source>
        <strain evidence="2 3">LFN0009</strain>
    </source>
</reference>
<accession>A0A8H6N0A7</accession>
<keyword evidence="3" id="KW-1185">Reference proteome</keyword>
<evidence type="ECO:0000256" key="1">
    <source>
        <dbReference type="SAM" id="MobiDB-lite"/>
    </source>
</evidence>
<feature type="region of interest" description="Disordered" evidence="1">
    <location>
        <begin position="1"/>
        <end position="75"/>
    </location>
</feature>
<name>A0A8H6N0A7_9PEZI</name>